<dbReference type="Proteomes" id="UP001176941">
    <property type="component" value="Chromosome 14"/>
</dbReference>
<proteinExistence type="predicted"/>
<protein>
    <submittedName>
        <fullName evidence="2">Uncharacterized protein</fullName>
    </submittedName>
</protein>
<organism evidence="2 3">
    <name type="scientific">Rangifer tarandus platyrhynchus</name>
    <name type="common">Svalbard reindeer</name>
    <dbReference type="NCBI Taxonomy" id="3082113"/>
    <lineage>
        <taxon>Eukaryota</taxon>
        <taxon>Metazoa</taxon>
        <taxon>Chordata</taxon>
        <taxon>Craniata</taxon>
        <taxon>Vertebrata</taxon>
        <taxon>Euteleostomi</taxon>
        <taxon>Mammalia</taxon>
        <taxon>Eutheria</taxon>
        <taxon>Laurasiatheria</taxon>
        <taxon>Artiodactyla</taxon>
        <taxon>Ruminantia</taxon>
        <taxon>Pecora</taxon>
        <taxon>Cervidae</taxon>
        <taxon>Odocoileinae</taxon>
        <taxon>Rangifer</taxon>
    </lineage>
</organism>
<feature type="region of interest" description="Disordered" evidence="1">
    <location>
        <begin position="1"/>
        <end position="41"/>
    </location>
</feature>
<evidence type="ECO:0000313" key="3">
    <source>
        <dbReference type="Proteomes" id="UP001176941"/>
    </source>
</evidence>
<dbReference type="EMBL" id="OX459950">
    <property type="protein sequence ID" value="CAI9156376.1"/>
    <property type="molecule type" value="Genomic_DNA"/>
</dbReference>
<name>A0ABN8Y949_RANTA</name>
<gene>
    <name evidence="2" type="ORF">MRATA1EN1_LOCUS5338</name>
</gene>
<reference evidence="2" key="1">
    <citation type="submission" date="2023-04" db="EMBL/GenBank/DDBJ databases">
        <authorList>
            <consortium name="ELIXIR-Norway"/>
        </authorList>
    </citation>
    <scope>NUCLEOTIDE SEQUENCE [LARGE SCALE GENOMIC DNA]</scope>
</reference>
<accession>A0ABN8Y949</accession>
<sequence length="146" mass="15625">MEVLVPLPLEEGLGGGPWGRSPPDRTPEGQGERKWSDRSSTSSSHLWLPLLSLASCPSHTGLCADSHTAVSTVTAFCCAVHASGLAATENSVLKLDRKGRAVSDANPGQEELPVLEEHRLAAESTPILADYGFSRPVSLTMYIPFW</sequence>
<feature type="compositionally biased region" description="Basic and acidic residues" evidence="1">
    <location>
        <begin position="22"/>
        <end position="37"/>
    </location>
</feature>
<keyword evidence="3" id="KW-1185">Reference proteome</keyword>
<evidence type="ECO:0000313" key="2">
    <source>
        <dbReference type="EMBL" id="CAI9156376.1"/>
    </source>
</evidence>
<evidence type="ECO:0000256" key="1">
    <source>
        <dbReference type="SAM" id="MobiDB-lite"/>
    </source>
</evidence>
<feature type="compositionally biased region" description="Low complexity" evidence="1">
    <location>
        <begin position="1"/>
        <end position="11"/>
    </location>
</feature>